<dbReference type="InterPro" id="IPR056433">
    <property type="entry name" value="DmsR-like_N"/>
</dbReference>
<proteinExistence type="predicted"/>
<dbReference type="Proteomes" id="UP001597085">
    <property type="component" value="Unassembled WGS sequence"/>
</dbReference>
<protein>
    <submittedName>
        <fullName evidence="6">Helix-turn-helix domain-containing protein</fullName>
    </submittedName>
</protein>
<feature type="compositionally biased region" description="Low complexity" evidence="3">
    <location>
        <begin position="18"/>
        <end position="30"/>
    </location>
</feature>
<dbReference type="Pfam" id="PF24277">
    <property type="entry name" value="DmsR_N"/>
    <property type="match status" value="1"/>
</dbReference>
<dbReference type="Pfam" id="PF04967">
    <property type="entry name" value="HTH_10"/>
    <property type="match status" value="1"/>
</dbReference>
<feature type="region of interest" description="Disordered" evidence="3">
    <location>
        <begin position="1"/>
        <end position="71"/>
    </location>
</feature>
<dbReference type="RefSeq" id="WP_256422529.1">
    <property type="nucleotide sequence ID" value="NZ_JANHDI010000013.1"/>
</dbReference>
<evidence type="ECO:0000259" key="5">
    <source>
        <dbReference type="Pfam" id="PF24277"/>
    </source>
</evidence>
<keyword evidence="2" id="KW-0804">Transcription</keyword>
<dbReference type="InterPro" id="IPR007050">
    <property type="entry name" value="HTH_bacterioopsin"/>
</dbReference>
<evidence type="ECO:0000259" key="4">
    <source>
        <dbReference type="Pfam" id="PF04967"/>
    </source>
</evidence>
<reference evidence="6 7" key="1">
    <citation type="journal article" date="2019" name="Int. J. Syst. Evol. Microbiol.">
        <title>The Global Catalogue of Microorganisms (GCM) 10K type strain sequencing project: providing services to taxonomists for standard genome sequencing and annotation.</title>
        <authorList>
            <consortium name="The Broad Institute Genomics Platform"/>
            <consortium name="The Broad Institute Genome Sequencing Center for Infectious Disease"/>
            <person name="Wu L."/>
            <person name="Ma J."/>
        </authorList>
    </citation>
    <scope>NUCLEOTIDE SEQUENCE [LARGE SCALE GENOMIC DNA]</scope>
    <source>
        <strain evidence="6 7">CGMCC 1.12121</strain>
    </source>
</reference>
<feature type="domain" description="DmsR-like N-terminal" evidence="5">
    <location>
        <begin position="1"/>
        <end position="153"/>
    </location>
</feature>
<accession>A0ABD6CJS7</accession>
<organism evidence="6 7">
    <name type="scientific">Halobellus rarus</name>
    <dbReference type="NCBI Taxonomy" id="1126237"/>
    <lineage>
        <taxon>Archaea</taxon>
        <taxon>Methanobacteriati</taxon>
        <taxon>Methanobacteriota</taxon>
        <taxon>Stenosarchaea group</taxon>
        <taxon>Halobacteria</taxon>
        <taxon>Halobacteriales</taxon>
        <taxon>Haloferacaceae</taxon>
        <taxon>Halobellus</taxon>
    </lineage>
</organism>
<keyword evidence="1" id="KW-0805">Transcription regulation</keyword>
<keyword evidence="7" id="KW-1185">Reference proteome</keyword>
<dbReference type="EMBL" id="JBHUDK010000004">
    <property type="protein sequence ID" value="MFD1598268.1"/>
    <property type="molecule type" value="Genomic_DNA"/>
</dbReference>
<name>A0ABD6CJS7_9EURY</name>
<evidence type="ECO:0000256" key="3">
    <source>
        <dbReference type="SAM" id="MobiDB-lite"/>
    </source>
</evidence>
<evidence type="ECO:0000256" key="1">
    <source>
        <dbReference type="ARBA" id="ARBA00023015"/>
    </source>
</evidence>
<comment type="caution">
    <text evidence="6">The sequence shown here is derived from an EMBL/GenBank/DDBJ whole genome shotgun (WGS) entry which is preliminary data.</text>
</comment>
<evidence type="ECO:0000256" key="2">
    <source>
        <dbReference type="ARBA" id="ARBA00023163"/>
    </source>
</evidence>
<dbReference type="AlphaFoldDB" id="A0ABD6CJS7"/>
<evidence type="ECO:0000313" key="6">
    <source>
        <dbReference type="EMBL" id="MFD1598268.1"/>
    </source>
</evidence>
<dbReference type="PANTHER" id="PTHR34236">
    <property type="entry name" value="DIMETHYL SULFOXIDE REDUCTASE TRANSCRIPTIONAL ACTIVATOR"/>
    <property type="match status" value="1"/>
</dbReference>
<dbReference type="PANTHER" id="PTHR34236:SF1">
    <property type="entry name" value="DIMETHYL SULFOXIDE REDUCTASE TRANSCRIPTIONAL ACTIVATOR"/>
    <property type="match status" value="1"/>
</dbReference>
<feature type="domain" description="HTH bat-type" evidence="4">
    <location>
        <begin position="170"/>
        <end position="221"/>
    </location>
</feature>
<evidence type="ECO:0000313" key="7">
    <source>
        <dbReference type="Proteomes" id="UP001597085"/>
    </source>
</evidence>
<sequence length="226" mass="24540">MSGIRAEISVESPPDCPAATAAEAAGAAATSVTKSVPTDPGEAVTEEFTLEGDRPLVADETSGDTGEPQGSDLEFEEVFSYGSERVYRFERAQDRTCFCECIEQFGCPVRDVHSRDGSLTVSFHAPDVDTLRSVVARLDDRWSDVSVRRLVRSDAGREGSDLVLVDRGELTERQREVLETAHEMGYFEYPKRANAGDVADELGVDDSTFVEHLSAAQGKLLSSILS</sequence>
<gene>
    <name evidence="6" type="ORF">ACFSBX_04775</name>
</gene>